<proteinExistence type="predicted"/>
<dbReference type="Proteomes" id="UP000077868">
    <property type="component" value="Chromosome"/>
</dbReference>
<evidence type="ECO:0000313" key="3">
    <source>
        <dbReference type="EMBL" id="ANH38182.1"/>
    </source>
</evidence>
<dbReference type="KEGG" id="ndk:I601_1751"/>
<protein>
    <submittedName>
        <fullName evidence="3">Uncharacterized protein</fullName>
    </submittedName>
</protein>
<feature type="chain" id="PRO_5008388340" evidence="2">
    <location>
        <begin position="25"/>
        <end position="132"/>
    </location>
</feature>
<evidence type="ECO:0000256" key="1">
    <source>
        <dbReference type="SAM" id="MobiDB-lite"/>
    </source>
</evidence>
<sequence>MKKLIAASVGAALLIPGTATSAFAYPVTTPTDTSTQAPNKAKIGEKIRVKVKANTNGDAGAICTGEFVLIIKNNRGEVVKQSRKPADDVKNFRFKLRSAGKYRLAVKYQRGQDDPCGKSRSGQDLRIQKRSN</sequence>
<accession>A0A1A9GKK8</accession>
<organism evidence="3 4">
    <name type="scientific">Nocardioides dokdonensis FR1436</name>
    <dbReference type="NCBI Taxonomy" id="1300347"/>
    <lineage>
        <taxon>Bacteria</taxon>
        <taxon>Bacillati</taxon>
        <taxon>Actinomycetota</taxon>
        <taxon>Actinomycetes</taxon>
        <taxon>Propionibacteriales</taxon>
        <taxon>Nocardioidaceae</taxon>
        <taxon>Nocardioides</taxon>
    </lineage>
</organism>
<keyword evidence="4" id="KW-1185">Reference proteome</keyword>
<dbReference type="PATRIC" id="fig|1300347.3.peg.1750"/>
<dbReference type="AlphaFoldDB" id="A0A1A9GKK8"/>
<feature type="signal peptide" evidence="2">
    <location>
        <begin position="1"/>
        <end position="24"/>
    </location>
</feature>
<dbReference type="EMBL" id="CP015079">
    <property type="protein sequence ID" value="ANH38182.1"/>
    <property type="molecule type" value="Genomic_DNA"/>
</dbReference>
<dbReference type="RefSeq" id="WP_068108286.1">
    <property type="nucleotide sequence ID" value="NZ_CP015079.1"/>
</dbReference>
<evidence type="ECO:0000313" key="4">
    <source>
        <dbReference type="Proteomes" id="UP000077868"/>
    </source>
</evidence>
<evidence type="ECO:0000256" key="2">
    <source>
        <dbReference type="SAM" id="SignalP"/>
    </source>
</evidence>
<reference evidence="3 4" key="1">
    <citation type="submission" date="2016-03" db="EMBL/GenBank/DDBJ databases">
        <title>Complete genome sequence of a soil Actinobacterium, Nocardioides dokdonensis FR1436.</title>
        <authorList>
            <person name="Kwon S.-K."/>
            <person name="Kim K."/>
            <person name="Kim J.F."/>
        </authorList>
    </citation>
    <scope>NUCLEOTIDE SEQUENCE [LARGE SCALE GENOMIC DNA]</scope>
    <source>
        <strain evidence="3 4">FR1436</strain>
    </source>
</reference>
<name>A0A1A9GKK8_9ACTN</name>
<feature type="region of interest" description="Disordered" evidence="1">
    <location>
        <begin position="110"/>
        <end position="132"/>
    </location>
</feature>
<keyword evidence="2" id="KW-0732">Signal</keyword>
<gene>
    <name evidence="3" type="ORF">I601_1751</name>
</gene>